<gene>
    <name evidence="3" type="ORF">NUU61_004900</name>
</gene>
<dbReference type="EMBL" id="JAPMSZ010000007">
    <property type="protein sequence ID" value="KAJ5095544.1"/>
    <property type="molecule type" value="Genomic_DNA"/>
</dbReference>
<dbReference type="InterPro" id="IPR011009">
    <property type="entry name" value="Kinase-like_dom_sf"/>
</dbReference>
<proteinExistence type="predicted"/>
<dbReference type="SMART" id="SM00220">
    <property type="entry name" value="S_TKc"/>
    <property type="match status" value="1"/>
</dbReference>
<dbReference type="RefSeq" id="XP_056511095.1">
    <property type="nucleotide sequence ID" value="XM_056655482.1"/>
</dbReference>
<dbReference type="GO" id="GO:0005524">
    <property type="term" value="F:ATP binding"/>
    <property type="evidence" value="ECO:0007669"/>
    <property type="project" value="InterPro"/>
</dbReference>
<dbReference type="PROSITE" id="PS50011">
    <property type="entry name" value="PROTEIN_KINASE_DOM"/>
    <property type="match status" value="1"/>
</dbReference>
<keyword evidence="1" id="KW-0732">Signal</keyword>
<reference evidence="3" key="2">
    <citation type="journal article" date="2023" name="IMA Fungus">
        <title>Comparative genomic study of the Penicillium genus elucidates a diverse pangenome and 15 lateral gene transfer events.</title>
        <authorList>
            <person name="Petersen C."/>
            <person name="Sorensen T."/>
            <person name="Nielsen M.R."/>
            <person name="Sondergaard T.E."/>
            <person name="Sorensen J.L."/>
            <person name="Fitzpatrick D.A."/>
            <person name="Frisvad J.C."/>
            <person name="Nielsen K.L."/>
        </authorList>
    </citation>
    <scope>NUCLEOTIDE SEQUENCE</scope>
    <source>
        <strain evidence="3">IBT 34128</strain>
    </source>
</reference>
<keyword evidence="4" id="KW-1185">Reference proteome</keyword>
<sequence length="393" mass="45555">MQFNGWLYWCIIIAIWLFCVECAPSLHPANSFSPVSLSLKPQRAERASSDFQRRAGPSDSNVRPQSAQLIVSSPFQLRFSHYTVTEDRVVAGRTDPIKVYRAKLQDLEDPRQRPETVAMKNSHEEDLIRGGLIQAELARHIKYIMPVKAILVVQGRDISKPNWLMLPFRSPKTEFRRMILSNQINDKLRVVAIAQLSEGLKLLHAEGYYHGNIRARNAMLWIDELGYMTMQWIDFDTVGTAATATDRLGISGYGSPGTHVLLILNYSNSNKSRTEWFYLKRIEHQNIRYSTHASDVFSLAMLALRAIYLYQLSYDDFVDEWKDIIQLHDPESIVRYLTWLERQGDLQREMTEGMRNVFARSLCLERYQRFTAAEFSDHFSWEMRSVIGNTMEC</sequence>
<comment type="caution">
    <text evidence="3">The sequence shown here is derived from an EMBL/GenBank/DDBJ whole genome shotgun (WGS) entry which is preliminary data.</text>
</comment>
<dbReference type="SUPFAM" id="SSF56112">
    <property type="entry name" value="Protein kinase-like (PK-like)"/>
    <property type="match status" value="1"/>
</dbReference>
<name>A0A9W9F8H8_9EURO</name>
<protein>
    <recommendedName>
        <fullName evidence="2">Protein kinase domain-containing protein</fullName>
    </recommendedName>
</protein>
<dbReference type="Gene3D" id="1.10.510.10">
    <property type="entry name" value="Transferase(Phosphotransferase) domain 1"/>
    <property type="match status" value="1"/>
</dbReference>
<evidence type="ECO:0000259" key="2">
    <source>
        <dbReference type="PROSITE" id="PS50011"/>
    </source>
</evidence>
<dbReference type="Proteomes" id="UP001141434">
    <property type="component" value="Unassembled WGS sequence"/>
</dbReference>
<reference evidence="3" key="1">
    <citation type="submission" date="2022-11" db="EMBL/GenBank/DDBJ databases">
        <authorList>
            <person name="Petersen C."/>
        </authorList>
    </citation>
    <scope>NUCLEOTIDE SEQUENCE</scope>
    <source>
        <strain evidence="3">IBT 34128</strain>
    </source>
</reference>
<evidence type="ECO:0000313" key="4">
    <source>
        <dbReference type="Proteomes" id="UP001141434"/>
    </source>
</evidence>
<dbReference type="AlphaFoldDB" id="A0A9W9F8H8"/>
<dbReference type="GeneID" id="81394650"/>
<feature type="domain" description="Protein kinase" evidence="2">
    <location>
        <begin position="85"/>
        <end position="381"/>
    </location>
</feature>
<dbReference type="InterPro" id="IPR000719">
    <property type="entry name" value="Prot_kinase_dom"/>
</dbReference>
<evidence type="ECO:0000256" key="1">
    <source>
        <dbReference type="SAM" id="SignalP"/>
    </source>
</evidence>
<accession>A0A9W9F8H8</accession>
<evidence type="ECO:0000313" key="3">
    <source>
        <dbReference type="EMBL" id="KAJ5095544.1"/>
    </source>
</evidence>
<organism evidence="3 4">
    <name type="scientific">Penicillium alfredii</name>
    <dbReference type="NCBI Taxonomy" id="1506179"/>
    <lineage>
        <taxon>Eukaryota</taxon>
        <taxon>Fungi</taxon>
        <taxon>Dikarya</taxon>
        <taxon>Ascomycota</taxon>
        <taxon>Pezizomycotina</taxon>
        <taxon>Eurotiomycetes</taxon>
        <taxon>Eurotiomycetidae</taxon>
        <taxon>Eurotiales</taxon>
        <taxon>Aspergillaceae</taxon>
        <taxon>Penicillium</taxon>
    </lineage>
</organism>
<feature type="signal peptide" evidence="1">
    <location>
        <begin position="1"/>
        <end position="22"/>
    </location>
</feature>
<dbReference type="GO" id="GO:0004672">
    <property type="term" value="F:protein kinase activity"/>
    <property type="evidence" value="ECO:0007669"/>
    <property type="project" value="InterPro"/>
</dbReference>
<feature type="chain" id="PRO_5040890345" description="Protein kinase domain-containing protein" evidence="1">
    <location>
        <begin position="23"/>
        <end position="393"/>
    </location>
</feature>